<dbReference type="Proteomes" id="UP000000607">
    <property type="component" value="Chromosome"/>
</dbReference>
<evidence type="ECO:0000313" key="1">
    <source>
        <dbReference type="EMBL" id="AAU37549.1"/>
    </source>
</evidence>
<reference evidence="1 2" key="1">
    <citation type="journal article" date="2004" name="Nat. Biotechnol.">
        <title>The genome sequence of the capnophilic rumen bacterium Mannheimia succiniciproducens.</title>
        <authorList>
            <person name="Hong S.H."/>
            <person name="Kim J.S."/>
            <person name="Lee S.Y."/>
            <person name="In Y.H."/>
            <person name="Choi S.S."/>
            <person name="Rih J.-K."/>
            <person name="Kim C.H."/>
            <person name="Jeong H."/>
            <person name="Hur C.G."/>
            <person name="Kim J.J."/>
        </authorList>
    </citation>
    <scope>NUCLEOTIDE SEQUENCE [LARGE SCALE GENOMIC DNA]</scope>
    <source>
        <strain evidence="2">KCTC 0769BP / MBEL55E</strain>
    </source>
</reference>
<dbReference type="KEGG" id="msu:MS0942"/>
<evidence type="ECO:0000313" key="2">
    <source>
        <dbReference type="Proteomes" id="UP000000607"/>
    </source>
</evidence>
<dbReference type="HOGENOM" id="CLU_3382597_0_0_6"/>
<dbReference type="EMBL" id="AE016827">
    <property type="protein sequence ID" value="AAU37549.1"/>
    <property type="molecule type" value="Genomic_DNA"/>
</dbReference>
<protein>
    <submittedName>
        <fullName evidence="1">Uncharacterized protein</fullName>
    </submittedName>
</protein>
<name>Q65U11_MANSM</name>
<accession>Q65U11</accession>
<gene>
    <name evidence="1" type="ordered locus">MS0942</name>
</gene>
<organism evidence="1 2">
    <name type="scientific">Mannheimia succiniciproducens (strain KCTC 0769BP / MBEL55E)</name>
    <dbReference type="NCBI Taxonomy" id="221988"/>
    <lineage>
        <taxon>Bacteria</taxon>
        <taxon>Pseudomonadati</taxon>
        <taxon>Pseudomonadota</taxon>
        <taxon>Gammaproteobacteria</taxon>
        <taxon>Pasteurellales</taxon>
        <taxon>Pasteurellaceae</taxon>
        <taxon>Basfia</taxon>
    </lineage>
</organism>
<keyword evidence="2" id="KW-1185">Reference proteome</keyword>
<sequence>MKKVRSNFTDFYLKKSSIFDRTFYLKSGAGYLL</sequence>
<dbReference type="AlphaFoldDB" id="Q65U11"/>
<proteinExistence type="predicted"/>